<evidence type="ECO:0000313" key="2">
    <source>
        <dbReference type="Proteomes" id="UP000886885"/>
    </source>
</evidence>
<dbReference type="PANTHER" id="PTHR38134:SF2">
    <property type="entry name" value="GALACTOKINASE"/>
    <property type="match status" value="1"/>
</dbReference>
<dbReference type="Proteomes" id="UP000886885">
    <property type="component" value="Chromosome 18D"/>
</dbReference>
<gene>
    <name evidence="1" type="ORF">POTOM_056694</name>
</gene>
<dbReference type="PANTHER" id="PTHR38134">
    <property type="entry name" value="SLR1395 PROTEIN"/>
    <property type="match status" value="1"/>
</dbReference>
<comment type="caution">
    <text evidence="1">The sequence shown here is derived from an EMBL/GenBank/DDBJ whole genome shotgun (WGS) entry which is preliminary data.</text>
</comment>
<organism evidence="1 2">
    <name type="scientific">Populus tomentosa</name>
    <name type="common">Chinese white poplar</name>
    <dbReference type="NCBI Taxonomy" id="118781"/>
    <lineage>
        <taxon>Eukaryota</taxon>
        <taxon>Viridiplantae</taxon>
        <taxon>Streptophyta</taxon>
        <taxon>Embryophyta</taxon>
        <taxon>Tracheophyta</taxon>
        <taxon>Spermatophyta</taxon>
        <taxon>Magnoliopsida</taxon>
        <taxon>eudicotyledons</taxon>
        <taxon>Gunneridae</taxon>
        <taxon>Pentapetalae</taxon>
        <taxon>rosids</taxon>
        <taxon>fabids</taxon>
        <taxon>Malpighiales</taxon>
        <taxon>Salicaceae</taxon>
        <taxon>Saliceae</taxon>
        <taxon>Populus</taxon>
    </lineage>
</organism>
<proteinExistence type="predicted"/>
<accession>A0A8X7XRW4</accession>
<dbReference type="OrthoDB" id="811270at2759"/>
<protein>
    <submittedName>
        <fullName evidence="1">Uncharacterized protein</fullName>
    </submittedName>
</protein>
<keyword evidence="2" id="KW-1185">Reference proteome</keyword>
<sequence>MIRRDLLTGHWKPYLERAISLKPCYEGGINRGEVAAHILQEIAFGKNYASDKFSGARRLRDANVLGYQLQRVPGRALSRCTDDFEILHGDLQGLPDTKSFSKRLAELDTAHDSD</sequence>
<dbReference type="InterPro" id="IPR053205">
    <property type="entry name" value="GHMP_kinase_L-arabinokinase"/>
</dbReference>
<reference evidence="1" key="1">
    <citation type="journal article" date="2020" name="bioRxiv">
        <title>Hybrid origin of Populus tomentosa Carr. identified through genome sequencing and phylogenomic analysis.</title>
        <authorList>
            <person name="An X."/>
            <person name="Gao K."/>
            <person name="Chen Z."/>
            <person name="Li J."/>
            <person name="Yang X."/>
            <person name="Yang X."/>
            <person name="Zhou J."/>
            <person name="Guo T."/>
            <person name="Zhao T."/>
            <person name="Huang S."/>
            <person name="Miao D."/>
            <person name="Khan W.U."/>
            <person name="Rao P."/>
            <person name="Ye M."/>
            <person name="Lei B."/>
            <person name="Liao W."/>
            <person name="Wang J."/>
            <person name="Ji L."/>
            <person name="Li Y."/>
            <person name="Guo B."/>
            <person name="Mustafa N.S."/>
            <person name="Li S."/>
            <person name="Yun Q."/>
            <person name="Keller S.R."/>
            <person name="Mao J."/>
            <person name="Zhang R."/>
            <person name="Strauss S.H."/>
        </authorList>
    </citation>
    <scope>NUCLEOTIDE SEQUENCE</scope>
    <source>
        <strain evidence="1">GM15</strain>
        <tissue evidence="1">Leaf</tissue>
    </source>
</reference>
<dbReference type="EMBL" id="JAAWWB010000036">
    <property type="protein sequence ID" value="KAG6739108.1"/>
    <property type="molecule type" value="Genomic_DNA"/>
</dbReference>
<dbReference type="AlphaFoldDB" id="A0A8X7XRW4"/>
<name>A0A8X7XRW4_POPTO</name>
<evidence type="ECO:0000313" key="1">
    <source>
        <dbReference type="EMBL" id="KAG6739108.1"/>
    </source>
</evidence>